<organism evidence="1 2">
    <name type="scientific">Hyaloscypha hepaticicola</name>
    <dbReference type="NCBI Taxonomy" id="2082293"/>
    <lineage>
        <taxon>Eukaryota</taxon>
        <taxon>Fungi</taxon>
        <taxon>Dikarya</taxon>
        <taxon>Ascomycota</taxon>
        <taxon>Pezizomycotina</taxon>
        <taxon>Leotiomycetes</taxon>
        <taxon>Helotiales</taxon>
        <taxon>Hyaloscyphaceae</taxon>
        <taxon>Hyaloscypha</taxon>
    </lineage>
</organism>
<accession>A0A2J6PV63</accession>
<dbReference type="Proteomes" id="UP000235672">
    <property type="component" value="Unassembled WGS sequence"/>
</dbReference>
<proteinExistence type="predicted"/>
<evidence type="ECO:0000313" key="1">
    <source>
        <dbReference type="EMBL" id="PMD17911.1"/>
    </source>
</evidence>
<evidence type="ECO:0000313" key="2">
    <source>
        <dbReference type="Proteomes" id="UP000235672"/>
    </source>
</evidence>
<protein>
    <submittedName>
        <fullName evidence="1">Uncharacterized protein</fullName>
    </submittedName>
</protein>
<dbReference type="EMBL" id="KZ613497">
    <property type="protein sequence ID" value="PMD17911.1"/>
    <property type="molecule type" value="Genomic_DNA"/>
</dbReference>
<keyword evidence="2" id="KW-1185">Reference proteome</keyword>
<gene>
    <name evidence="1" type="ORF">NA56DRAFT_751923</name>
</gene>
<name>A0A2J6PV63_9HELO</name>
<reference evidence="1 2" key="1">
    <citation type="submission" date="2016-05" db="EMBL/GenBank/DDBJ databases">
        <title>A degradative enzymes factory behind the ericoid mycorrhizal symbiosis.</title>
        <authorList>
            <consortium name="DOE Joint Genome Institute"/>
            <person name="Martino E."/>
            <person name="Morin E."/>
            <person name="Grelet G."/>
            <person name="Kuo A."/>
            <person name="Kohler A."/>
            <person name="Daghino S."/>
            <person name="Barry K."/>
            <person name="Choi C."/>
            <person name="Cichocki N."/>
            <person name="Clum A."/>
            <person name="Copeland A."/>
            <person name="Hainaut M."/>
            <person name="Haridas S."/>
            <person name="Labutti K."/>
            <person name="Lindquist E."/>
            <person name="Lipzen A."/>
            <person name="Khouja H.-R."/>
            <person name="Murat C."/>
            <person name="Ohm R."/>
            <person name="Olson A."/>
            <person name="Spatafora J."/>
            <person name="Veneault-Fourrey C."/>
            <person name="Henrissat B."/>
            <person name="Grigoriev I."/>
            <person name="Martin F."/>
            <person name="Perotto S."/>
        </authorList>
    </citation>
    <scope>NUCLEOTIDE SEQUENCE [LARGE SCALE GENOMIC DNA]</scope>
    <source>
        <strain evidence="1 2">UAMH 7357</strain>
    </source>
</reference>
<dbReference type="AlphaFoldDB" id="A0A2J6PV63"/>
<sequence length="158" mass="17758">MAFRVSRPIFPCSDISVPFNVHKSLAFPLAYAGVRVCSEDEALKRYETEAYEVVKCGVKGRENLLHGDTYCFVDTSISTYRNSETSLVGFGLFAARRSTKLEMSHGEWYFRGPSKGDMATLRLHARGILASTTIRIMIPVCIKHRETTVERQLGYAPT</sequence>